<proteinExistence type="predicted"/>
<evidence type="ECO:0000313" key="2">
    <source>
        <dbReference type="Proteomes" id="UP001500200"/>
    </source>
</evidence>
<keyword evidence="2" id="KW-1185">Reference proteome</keyword>
<protein>
    <submittedName>
        <fullName evidence="1">Uncharacterized protein</fullName>
    </submittedName>
</protein>
<organism evidence="1 2">
    <name type="scientific">Arthrobacter gyeryongensis</name>
    <dbReference type="NCBI Taxonomy" id="1650592"/>
    <lineage>
        <taxon>Bacteria</taxon>
        <taxon>Bacillati</taxon>
        <taxon>Actinomycetota</taxon>
        <taxon>Actinomycetes</taxon>
        <taxon>Micrococcales</taxon>
        <taxon>Micrococcaceae</taxon>
        <taxon>Arthrobacter</taxon>
    </lineage>
</organism>
<dbReference type="RefSeq" id="WP_345452606.1">
    <property type="nucleotide sequence ID" value="NZ_BAABKK010000032.1"/>
</dbReference>
<reference evidence="2" key="1">
    <citation type="journal article" date="2019" name="Int. J. Syst. Evol. Microbiol.">
        <title>The Global Catalogue of Microorganisms (GCM) 10K type strain sequencing project: providing services to taxonomists for standard genome sequencing and annotation.</title>
        <authorList>
            <consortium name="The Broad Institute Genomics Platform"/>
            <consortium name="The Broad Institute Genome Sequencing Center for Infectious Disease"/>
            <person name="Wu L."/>
            <person name="Ma J."/>
        </authorList>
    </citation>
    <scope>NUCLEOTIDE SEQUENCE [LARGE SCALE GENOMIC DNA]</scope>
    <source>
        <strain evidence="2">JCM 18514</strain>
    </source>
</reference>
<evidence type="ECO:0000313" key="1">
    <source>
        <dbReference type="EMBL" id="GAA5200697.1"/>
    </source>
</evidence>
<comment type="caution">
    <text evidence="1">The sequence shown here is derived from an EMBL/GenBank/DDBJ whole genome shotgun (WGS) entry which is preliminary data.</text>
</comment>
<dbReference type="EMBL" id="BAABKK010000032">
    <property type="protein sequence ID" value="GAA5200697.1"/>
    <property type="molecule type" value="Genomic_DNA"/>
</dbReference>
<sequence>MTRNLLTDTLKSAVITGSPPVRPRAVATLEWDGLRCEPLLCSVEEELPDPLDAAAAYDGLQLSSFDEVMAGYEACLEQLHQRRRNYQGSDRP</sequence>
<name>A0ABP9SQ96_9MICC</name>
<dbReference type="Proteomes" id="UP001500200">
    <property type="component" value="Unassembled WGS sequence"/>
</dbReference>
<accession>A0ABP9SQ96</accession>
<gene>
    <name evidence="1" type="ORF">GCM10023346_43390</name>
</gene>